<dbReference type="Gene3D" id="3.90.310.10">
    <property type="entry name" value="ENV polyprotein, receptor-binding domain"/>
    <property type="match status" value="1"/>
</dbReference>
<dbReference type="SUPFAM" id="SSF49830">
    <property type="entry name" value="ENV polyprotein, receptor-binding domain"/>
    <property type="match status" value="1"/>
</dbReference>
<dbReference type="Pfam" id="PF00429">
    <property type="entry name" value="TLV_coat"/>
    <property type="match status" value="1"/>
</dbReference>
<feature type="compositionally biased region" description="Pro residues" evidence="1">
    <location>
        <begin position="241"/>
        <end position="253"/>
    </location>
</feature>
<feature type="signal peptide" evidence="2">
    <location>
        <begin position="1"/>
        <end position="31"/>
    </location>
</feature>
<name>A0A7J7SRA4_MYOMY</name>
<feature type="chain" id="PRO_5029687328" evidence="2">
    <location>
        <begin position="32"/>
        <end position="253"/>
    </location>
</feature>
<evidence type="ECO:0000256" key="2">
    <source>
        <dbReference type="SAM" id="SignalP"/>
    </source>
</evidence>
<evidence type="ECO:0000313" key="3">
    <source>
        <dbReference type="EMBL" id="KAF6290874.1"/>
    </source>
</evidence>
<sequence length="253" mass="27559">MAGPGNQRPVEGQTHSVFLLTLLLCLQPGLGNPHLAKNYSWEVTHTIVGTVIGSVVGVGAPIIRTDLCKLFGLNWGNSCSQTALAGCGSGGHPPVTRGRGYGCGDLALEQELWHTQHYACLREGGSNCRGEGDFYCAFWGCETLALWKKPLTDKLLHLTREVRPGVPKKNCTVGNCNFILLMPLAWWTHQWEGGKTWGLRLYVSGRDPGQLFTIQRQTLTRRLNPIGPLRPLDKPGMPSLPQHPAPAKPPGSP</sequence>
<reference evidence="3 4" key="1">
    <citation type="journal article" date="2020" name="Nature">
        <title>Six reference-quality genomes reveal evolution of bat adaptations.</title>
        <authorList>
            <person name="Jebb D."/>
            <person name="Huang Z."/>
            <person name="Pippel M."/>
            <person name="Hughes G.M."/>
            <person name="Lavrichenko K."/>
            <person name="Devanna P."/>
            <person name="Winkler S."/>
            <person name="Jermiin L.S."/>
            <person name="Skirmuntt E.C."/>
            <person name="Katzourakis A."/>
            <person name="Burkitt-Gray L."/>
            <person name="Ray D.A."/>
            <person name="Sullivan K.A.M."/>
            <person name="Roscito J.G."/>
            <person name="Kirilenko B.M."/>
            <person name="Davalos L.M."/>
            <person name="Corthals A.P."/>
            <person name="Power M.L."/>
            <person name="Jones G."/>
            <person name="Ransome R.D."/>
            <person name="Dechmann D.K.N."/>
            <person name="Locatelli A.G."/>
            <person name="Puechmaille S.J."/>
            <person name="Fedrigo O."/>
            <person name="Jarvis E.D."/>
            <person name="Hiller M."/>
            <person name="Vernes S.C."/>
            <person name="Myers E.W."/>
            <person name="Teeling E.C."/>
        </authorList>
    </citation>
    <scope>NUCLEOTIDE SEQUENCE [LARGE SCALE GENOMIC DNA]</scope>
    <source>
        <strain evidence="3">MMyoMyo1</strain>
        <tissue evidence="3">Flight muscle</tissue>
    </source>
</reference>
<dbReference type="InterPro" id="IPR008981">
    <property type="entry name" value="FMuLV_rcpt-bd"/>
</dbReference>
<keyword evidence="4" id="KW-1185">Reference proteome</keyword>
<dbReference type="EMBL" id="JABWUV010000018">
    <property type="protein sequence ID" value="KAF6290874.1"/>
    <property type="molecule type" value="Genomic_DNA"/>
</dbReference>
<evidence type="ECO:0000256" key="1">
    <source>
        <dbReference type="SAM" id="MobiDB-lite"/>
    </source>
</evidence>
<organism evidence="3 4">
    <name type="scientific">Myotis myotis</name>
    <name type="common">Greater mouse-eared bat</name>
    <name type="synonym">Vespertilio myotis</name>
    <dbReference type="NCBI Taxonomy" id="51298"/>
    <lineage>
        <taxon>Eukaryota</taxon>
        <taxon>Metazoa</taxon>
        <taxon>Chordata</taxon>
        <taxon>Craniata</taxon>
        <taxon>Vertebrata</taxon>
        <taxon>Euteleostomi</taxon>
        <taxon>Mammalia</taxon>
        <taxon>Eutheria</taxon>
        <taxon>Laurasiatheria</taxon>
        <taxon>Chiroptera</taxon>
        <taxon>Yangochiroptera</taxon>
        <taxon>Vespertilionidae</taxon>
        <taxon>Myotis</taxon>
    </lineage>
</organism>
<dbReference type="AlphaFoldDB" id="A0A7J7SRA4"/>
<dbReference type="Proteomes" id="UP000527355">
    <property type="component" value="Unassembled WGS sequence"/>
</dbReference>
<accession>A0A7J7SRA4</accession>
<gene>
    <name evidence="3" type="ORF">mMyoMyo1_009272</name>
</gene>
<dbReference type="InterPro" id="IPR018154">
    <property type="entry name" value="TLV/ENV_coat_polyprotein"/>
</dbReference>
<feature type="region of interest" description="Disordered" evidence="1">
    <location>
        <begin position="224"/>
        <end position="253"/>
    </location>
</feature>
<comment type="caution">
    <text evidence="3">The sequence shown here is derived from an EMBL/GenBank/DDBJ whole genome shotgun (WGS) entry which is preliminary data.</text>
</comment>
<proteinExistence type="predicted"/>
<evidence type="ECO:0000313" key="4">
    <source>
        <dbReference type="Proteomes" id="UP000527355"/>
    </source>
</evidence>
<keyword evidence="2" id="KW-0732">Signal</keyword>
<protein>
    <submittedName>
        <fullName evidence="3">Uncharacterized protein</fullName>
    </submittedName>
</protein>